<evidence type="ECO:0000313" key="2">
    <source>
        <dbReference type="Proteomes" id="UP000276133"/>
    </source>
</evidence>
<dbReference type="AlphaFoldDB" id="A0A3M7SQT0"/>
<evidence type="ECO:0000313" key="1">
    <source>
        <dbReference type="EMBL" id="RNA38184.1"/>
    </source>
</evidence>
<proteinExistence type="predicted"/>
<gene>
    <name evidence="1" type="ORF">BpHYR1_024626</name>
</gene>
<keyword evidence="2" id="KW-1185">Reference proteome</keyword>
<accession>A0A3M7SQT0</accession>
<reference evidence="1 2" key="1">
    <citation type="journal article" date="2018" name="Sci. Rep.">
        <title>Genomic signatures of local adaptation to the degree of environmental predictability in rotifers.</title>
        <authorList>
            <person name="Franch-Gras L."/>
            <person name="Hahn C."/>
            <person name="Garcia-Roger E.M."/>
            <person name="Carmona M.J."/>
            <person name="Serra M."/>
            <person name="Gomez A."/>
        </authorList>
    </citation>
    <scope>NUCLEOTIDE SEQUENCE [LARGE SCALE GENOMIC DNA]</scope>
    <source>
        <strain evidence="1">HYR1</strain>
    </source>
</reference>
<comment type="caution">
    <text evidence="1">The sequence shown here is derived from an EMBL/GenBank/DDBJ whole genome shotgun (WGS) entry which is preliminary data.</text>
</comment>
<name>A0A3M7SQT0_BRAPC</name>
<dbReference type="Proteomes" id="UP000276133">
    <property type="component" value="Unassembled WGS sequence"/>
</dbReference>
<organism evidence="1 2">
    <name type="scientific">Brachionus plicatilis</name>
    <name type="common">Marine rotifer</name>
    <name type="synonym">Brachionus muelleri</name>
    <dbReference type="NCBI Taxonomy" id="10195"/>
    <lineage>
        <taxon>Eukaryota</taxon>
        <taxon>Metazoa</taxon>
        <taxon>Spiralia</taxon>
        <taxon>Gnathifera</taxon>
        <taxon>Rotifera</taxon>
        <taxon>Eurotatoria</taxon>
        <taxon>Monogononta</taxon>
        <taxon>Pseudotrocha</taxon>
        <taxon>Ploima</taxon>
        <taxon>Brachionidae</taxon>
        <taxon>Brachionus</taxon>
    </lineage>
</organism>
<dbReference type="EMBL" id="REGN01000910">
    <property type="protein sequence ID" value="RNA38184.1"/>
    <property type="molecule type" value="Genomic_DNA"/>
</dbReference>
<protein>
    <submittedName>
        <fullName evidence="1">Uncharacterized protein</fullName>
    </submittedName>
</protein>
<sequence>MKIYYYYLMTSDKLDNLISSISTSKSIHHFHNFDRIDNLIYLENKIIKENYSFKPRTSGTFNLSKEF</sequence>